<proteinExistence type="predicted"/>
<feature type="region of interest" description="Disordered" evidence="7">
    <location>
        <begin position="536"/>
        <end position="603"/>
    </location>
</feature>
<dbReference type="PANTHER" id="PTHR44281">
    <property type="entry name" value="SPINDLE ASSEMBLY ABNORMAL PROTEIN 6 HOMOLOG"/>
    <property type="match status" value="1"/>
</dbReference>
<dbReference type="PANTHER" id="PTHR44281:SF2">
    <property type="entry name" value="SPINDLE ASSEMBLY ABNORMAL PROTEIN 6 HOMOLOG"/>
    <property type="match status" value="1"/>
</dbReference>
<evidence type="ECO:0000256" key="1">
    <source>
        <dbReference type="ARBA" id="ARBA00004300"/>
    </source>
</evidence>
<dbReference type="OrthoDB" id="49058at2759"/>
<evidence type="ECO:0000256" key="2">
    <source>
        <dbReference type="ARBA" id="ARBA00022490"/>
    </source>
</evidence>
<dbReference type="Pfam" id="PF16531">
    <property type="entry name" value="SAS-6_N"/>
    <property type="match status" value="1"/>
</dbReference>
<dbReference type="EMBL" id="LR824017">
    <property type="protein sequence ID" value="CAH0585764.1"/>
    <property type="molecule type" value="Genomic_DNA"/>
</dbReference>
<sequence length="603" mass="69129">MTCKMFHKGKYYITFKRGFEDCKKDVTVTIDKLFETDTLRISLSDDEDPTFLCVLTITRMDYEDLKKQQGLLVDFDNFPSQLVRLLQQCASNNMFLIMQQKNPVQYYLEVIEHNEFKRLVHLSLKTGPATDADIKHHMAETIMLLKKNLAAVKSSAMSTEALLNDKCLNLERKIHDLTHACARLEEAKLKSEAELREALEKEKQMMMQEKLVFQQNADINMKSQLTVLQDSLNNKDKQIDEVNAVCRQLRDNNSRLEIQLSEKTQCLNMLEKEVQKSHIEVATLKAKYASLERDLMEKQKQYDQLNSKCVYLEKTAKENSDVIKDLNSSLQLAKKEKLSLEERLALSESLGNKNNDAISSISEQLLKANQIISKQNADLIEMKEKLLCRTAIALEQEKVIERNNHEMEELKSRNMTTNECLEKLQKELDDLKDKFDATEKTLKDREETIKNNNMVIQWLHKKLDNVEPAEVAPNKQRLGIQTATSSTPYFLSRNHNHTESSHGGILSEESIDFYATSKSTNLEDSPGPDVQEKISKVGLDPKYLQPSESDKQTVKGTKPKPNNPPSQAGKENVNINLPKVNYREKKSARGSTYRATPVSAYFP</sequence>
<keyword evidence="4" id="KW-0206">Cytoskeleton</keyword>
<dbReference type="CDD" id="cd10142">
    <property type="entry name" value="HD_SAS6_N"/>
    <property type="match status" value="1"/>
</dbReference>
<feature type="coiled-coil region" evidence="6">
    <location>
        <begin position="167"/>
        <end position="350"/>
    </location>
</feature>
<feature type="domain" description="Spindle assembly abnormal protein 6 N-terminal" evidence="8">
    <location>
        <begin position="35"/>
        <end position="125"/>
    </location>
</feature>
<evidence type="ECO:0000256" key="7">
    <source>
        <dbReference type="SAM" id="MobiDB-lite"/>
    </source>
</evidence>
<evidence type="ECO:0000259" key="8">
    <source>
        <dbReference type="Pfam" id="PF16531"/>
    </source>
</evidence>
<keyword evidence="10" id="KW-1185">Reference proteome</keyword>
<evidence type="ECO:0000256" key="5">
    <source>
        <dbReference type="ARBA" id="ARBA00023306"/>
    </source>
</evidence>
<name>A0A9P0FUM1_CHRIL</name>
<accession>A0A9P0FUM1</accession>
<dbReference type="Proteomes" id="UP001154114">
    <property type="component" value="Chromosome 14"/>
</dbReference>
<evidence type="ECO:0000256" key="6">
    <source>
        <dbReference type="SAM" id="Coils"/>
    </source>
</evidence>
<gene>
    <name evidence="9" type="ORF">CINC_LOCUS3042</name>
</gene>
<evidence type="ECO:0000313" key="10">
    <source>
        <dbReference type="Proteomes" id="UP001154114"/>
    </source>
</evidence>
<reference evidence="9" key="1">
    <citation type="submission" date="2021-12" db="EMBL/GenBank/DDBJ databases">
        <authorList>
            <person name="King R."/>
        </authorList>
    </citation>
    <scope>NUCLEOTIDE SEQUENCE</scope>
</reference>
<keyword evidence="3 6" id="KW-0175">Coiled coil</keyword>
<evidence type="ECO:0000313" key="9">
    <source>
        <dbReference type="EMBL" id="CAH0585764.1"/>
    </source>
</evidence>
<dbReference type="InterPro" id="IPR032396">
    <property type="entry name" value="SAS-6_N"/>
</dbReference>
<keyword evidence="2" id="KW-0963">Cytoplasm</keyword>
<keyword evidence="5" id="KW-0131">Cell cycle</keyword>
<dbReference type="AlphaFoldDB" id="A0A9P0FUM1"/>
<dbReference type="Gene3D" id="2.170.210.20">
    <property type="entry name" value="Spindle assembly abnormal protein 6, N-terminal domain"/>
    <property type="match status" value="1"/>
</dbReference>
<evidence type="ECO:0000256" key="4">
    <source>
        <dbReference type="ARBA" id="ARBA00023212"/>
    </source>
</evidence>
<feature type="coiled-coil region" evidence="6">
    <location>
        <begin position="393"/>
        <end position="448"/>
    </location>
</feature>
<evidence type="ECO:0000256" key="3">
    <source>
        <dbReference type="ARBA" id="ARBA00023054"/>
    </source>
</evidence>
<dbReference type="GO" id="GO:0005813">
    <property type="term" value="C:centrosome"/>
    <property type="evidence" value="ECO:0007669"/>
    <property type="project" value="UniProtKB-SubCell"/>
</dbReference>
<protein>
    <recommendedName>
        <fullName evidence="8">Spindle assembly abnormal protein 6 N-terminal domain-containing protein</fullName>
    </recommendedName>
</protein>
<organism evidence="9 10">
    <name type="scientific">Chrysodeixis includens</name>
    <name type="common">Soybean looper</name>
    <name type="synonym">Pseudoplusia includens</name>
    <dbReference type="NCBI Taxonomy" id="689277"/>
    <lineage>
        <taxon>Eukaryota</taxon>
        <taxon>Metazoa</taxon>
        <taxon>Ecdysozoa</taxon>
        <taxon>Arthropoda</taxon>
        <taxon>Hexapoda</taxon>
        <taxon>Insecta</taxon>
        <taxon>Pterygota</taxon>
        <taxon>Neoptera</taxon>
        <taxon>Endopterygota</taxon>
        <taxon>Lepidoptera</taxon>
        <taxon>Glossata</taxon>
        <taxon>Ditrysia</taxon>
        <taxon>Noctuoidea</taxon>
        <taxon>Noctuidae</taxon>
        <taxon>Plusiinae</taxon>
        <taxon>Chrysodeixis</taxon>
    </lineage>
</organism>
<comment type="subcellular location">
    <subcellularLocation>
        <location evidence="1">Cytoplasm</location>
        <location evidence="1">Cytoskeleton</location>
        <location evidence="1">Microtubule organizing center</location>
        <location evidence="1">Centrosome</location>
    </subcellularLocation>
</comment>
<dbReference type="InterPro" id="IPR038558">
    <property type="entry name" value="SAS-6_N_sf"/>
</dbReference>